<keyword evidence="3" id="KW-1185">Reference proteome</keyword>
<protein>
    <recommendedName>
        <fullName evidence="1">Halobacterial output domain-containing protein</fullName>
    </recommendedName>
</protein>
<name>A0A1G9B6P6_9EURY</name>
<sequence>MPEATLDYHNDSISLTVIDALADATETDPTELEPLYHVVDPEALDQLFTGNATVNGRVQFSYGDHAVEVRSDGTILIDGTVHVRA</sequence>
<dbReference type="Pfam" id="PF18545">
    <property type="entry name" value="HalOD1"/>
    <property type="match status" value="1"/>
</dbReference>
<evidence type="ECO:0000313" key="3">
    <source>
        <dbReference type="Proteomes" id="UP000198882"/>
    </source>
</evidence>
<reference evidence="3" key="1">
    <citation type="submission" date="2016-10" db="EMBL/GenBank/DDBJ databases">
        <authorList>
            <person name="Varghese N."/>
            <person name="Submissions S."/>
        </authorList>
    </citation>
    <scope>NUCLEOTIDE SEQUENCE [LARGE SCALE GENOMIC DNA]</scope>
    <source>
        <strain evidence="3">B4,CECT 8067,JCM 17497</strain>
    </source>
</reference>
<dbReference type="OrthoDB" id="221929at2157"/>
<dbReference type="InterPro" id="IPR040624">
    <property type="entry name" value="HalOD1"/>
</dbReference>
<dbReference type="AlphaFoldDB" id="A0A1G9B6P6"/>
<proteinExistence type="predicted"/>
<dbReference type="RefSeq" id="WP_090307884.1">
    <property type="nucleotide sequence ID" value="NZ_FNFE01000004.1"/>
</dbReference>
<gene>
    <name evidence="2" type="ORF">SAMN04515672_2842</name>
</gene>
<accession>A0A1G9B6P6</accession>
<feature type="domain" description="Halobacterial output" evidence="1">
    <location>
        <begin position="10"/>
        <end position="78"/>
    </location>
</feature>
<dbReference type="EMBL" id="FNFE01000004">
    <property type="protein sequence ID" value="SDK35128.1"/>
    <property type="molecule type" value="Genomic_DNA"/>
</dbReference>
<evidence type="ECO:0000259" key="1">
    <source>
        <dbReference type="Pfam" id="PF18545"/>
    </source>
</evidence>
<evidence type="ECO:0000313" key="2">
    <source>
        <dbReference type="EMBL" id="SDK35128.1"/>
    </source>
</evidence>
<organism evidence="2 3">
    <name type="scientific">Natronorubrum texcoconense</name>
    <dbReference type="NCBI Taxonomy" id="1095776"/>
    <lineage>
        <taxon>Archaea</taxon>
        <taxon>Methanobacteriati</taxon>
        <taxon>Methanobacteriota</taxon>
        <taxon>Stenosarchaea group</taxon>
        <taxon>Halobacteria</taxon>
        <taxon>Halobacteriales</taxon>
        <taxon>Natrialbaceae</taxon>
        <taxon>Natronorubrum</taxon>
    </lineage>
</organism>
<dbReference type="STRING" id="1095776.SAMN04515672_2842"/>
<dbReference type="Proteomes" id="UP000198882">
    <property type="component" value="Unassembled WGS sequence"/>
</dbReference>